<protein>
    <submittedName>
        <fullName evidence="2">Uncharacterized protein</fullName>
    </submittedName>
</protein>
<dbReference type="AlphaFoldDB" id="A0A9Q3YXT5"/>
<feature type="compositionally biased region" description="Polar residues" evidence="1">
    <location>
        <begin position="37"/>
        <end position="50"/>
    </location>
</feature>
<reference evidence="2" key="1">
    <citation type="submission" date="2021-11" db="EMBL/GenBank/DDBJ databases">
        <title>Description of novel Chryseobacterium species.</title>
        <authorList>
            <person name="Saticioglu I.B."/>
            <person name="Ay H."/>
            <person name="Altun S."/>
            <person name="Duman M."/>
        </authorList>
    </citation>
    <scope>NUCLEOTIDE SEQUENCE</scope>
    <source>
        <strain evidence="2">C-17</strain>
    </source>
</reference>
<dbReference type="EMBL" id="JAJNAY010000001">
    <property type="protein sequence ID" value="MCD1117537.1"/>
    <property type="molecule type" value="Genomic_DNA"/>
</dbReference>
<feature type="compositionally biased region" description="Polar residues" evidence="1">
    <location>
        <begin position="59"/>
        <end position="68"/>
    </location>
</feature>
<comment type="caution">
    <text evidence="2">The sequence shown here is derived from an EMBL/GenBank/DDBJ whole genome shotgun (WGS) entry which is preliminary data.</text>
</comment>
<organism evidence="2 3">
    <name type="scientific">Chryseobacterium turcicum</name>
    <dbReference type="NCBI Taxonomy" id="2898076"/>
    <lineage>
        <taxon>Bacteria</taxon>
        <taxon>Pseudomonadati</taxon>
        <taxon>Bacteroidota</taxon>
        <taxon>Flavobacteriia</taxon>
        <taxon>Flavobacteriales</taxon>
        <taxon>Weeksellaceae</taxon>
        <taxon>Chryseobacterium group</taxon>
        <taxon>Chryseobacterium</taxon>
    </lineage>
</organism>
<dbReference type="Proteomes" id="UP001108025">
    <property type="component" value="Unassembled WGS sequence"/>
</dbReference>
<evidence type="ECO:0000313" key="3">
    <source>
        <dbReference type="Proteomes" id="UP001108025"/>
    </source>
</evidence>
<proteinExistence type="predicted"/>
<keyword evidence="3" id="KW-1185">Reference proteome</keyword>
<name>A0A9Q3YXT5_9FLAO</name>
<dbReference type="RefSeq" id="WP_230669488.1">
    <property type="nucleotide sequence ID" value="NZ_JAJNAY010000001.1"/>
</dbReference>
<accession>A0A9Q3YXT5</accession>
<feature type="region of interest" description="Disordered" evidence="1">
    <location>
        <begin position="37"/>
        <end position="89"/>
    </location>
</feature>
<sequence>MKKYISIFSLISIFLLHSCERSTGGIISENQDFTHTNKSSLKDQQLNTTAKNEEPSASDIPSANNFNVNDEDEPRRDKQHWRTVQDSIR</sequence>
<gene>
    <name evidence="2" type="ORF">LO744_11780</name>
</gene>
<evidence type="ECO:0000256" key="1">
    <source>
        <dbReference type="SAM" id="MobiDB-lite"/>
    </source>
</evidence>
<evidence type="ECO:0000313" key="2">
    <source>
        <dbReference type="EMBL" id="MCD1117537.1"/>
    </source>
</evidence>